<keyword evidence="3" id="KW-0067">ATP-binding</keyword>
<comment type="similarity">
    <text evidence="1">Belongs to the FtsK/SpoIIIE/SftA family.</text>
</comment>
<dbReference type="InterPro" id="IPR038726">
    <property type="entry name" value="PDDEXK_AddAB-type"/>
</dbReference>
<dbReference type="Pfam" id="PF17854">
    <property type="entry name" value="FtsK_alpha"/>
    <property type="match status" value="1"/>
</dbReference>
<feature type="domain" description="FtsK" evidence="5">
    <location>
        <begin position="451"/>
        <end position="518"/>
    </location>
</feature>
<keyword evidence="2" id="KW-0547">Nucleotide-binding</keyword>
<dbReference type="Gene3D" id="3.40.50.300">
    <property type="entry name" value="P-loop containing nucleotide triphosphate hydrolases"/>
    <property type="match status" value="1"/>
</dbReference>
<dbReference type="EMBL" id="LCJG01000046">
    <property type="protein sequence ID" value="KKT72153.1"/>
    <property type="molecule type" value="Genomic_DNA"/>
</dbReference>
<evidence type="ECO:0000313" key="9">
    <source>
        <dbReference type="Proteomes" id="UP000034835"/>
    </source>
</evidence>
<dbReference type="Pfam" id="PF12705">
    <property type="entry name" value="PDDEXK_1"/>
    <property type="match status" value="1"/>
</dbReference>
<evidence type="ECO:0000256" key="4">
    <source>
        <dbReference type="ARBA" id="ARBA00023125"/>
    </source>
</evidence>
<protein>
    <submittedName>
        <fullName evidence="8">Cell division FtsK/SpoIIIE</fullName>
    </submittedName>
</protein>
<evidence type="ECO:0000259" key="5">
    <source>
        <dbReference type="Pfam" id="PF01580"/>
    </source>
</evidence>
<dbReference type="PATRIC" id="fig|1618384.3.peg.948"/>
<dbReference type="STRING" id="1618384.UW68_C0046G0001"/>
<evidence type="ECO:0000256" key="2">
    <source>
        <dbReference type="ARBA" id="ARBA00022741"/>
    </source>
</evidence>
<keyword evidence="4" id="KW-0238">DNA-binding</keyword>
<dbReference type="Gene3D" id="3.30.980.40">
    <property type="match status" value="1"/>
</dbReference>
<dbReference type="Proteomes" id="UP000034835">
    <property type="component" value="Unassembled WGS sequence"/>
</dbReference>
<dbReference type="InterPro" id="IPR027417">
    <property type="entry name" value="P-loop_NTPase"/>
</dbReference>
<dbReference type="SUPFAM" id="SSF52980">
    <property type="entry name" value="Restriction endonuclease-like"/>
    <property type="match status" value="1"/>
</dbReference>
<evidence type="ECO:0000259" key="7">
    <source>
        <dbReference type="Pfam" id="PF17854"/>
    </source>
</evidence>
<gene>
    <name evidence="8" type="ORF">UW68_C0046G0001</name>
</gene>
<sequence length="523" mass="59978">MAKKIKTKLKKHNMPAVVARPDSKKKVEFPVSHYSYSSMVQFTTNPVLFKIKYINGDRYDTTSSPSQVIGQAFHSAMEVYYRGNIDMMPKDESEAIEFGLKTGMAFIENYPDGFIGYNTTVQTKQKMYDLFSFAFTSYVKELPYSGEKIMAIEDKIEENVDITWKGTKLNLPVKLKGYIDKIVELPDGKMVIKDYKTCRAFSDPEKIDGGKIIQAVQYYLLAYAKYGVEPYSMVYEEVKTTKNADGSKQVKIYEIVYAENELYFDFYFRLYEDITNALNGHMVYVPNVQTLFDNEVAMISYIHRLDVEEERAKQMKKLKVDNITDVLKKKIQNAGNMRKLLKAIESKFISAKSINYNSMENHEKIQTKLMEYGMMVQFDSKVDGATVDLYRFMPSIGLKMSKLKSYTADIEQVLGKTGIRVLAPIPNTSLVGFEVPRDERVYPKLPASKGFELAIGQTIMGDVRYFDIRNAPHMLVAGSTGSGKSVFLNALIKQLMKLEKVDLHLFDPKQIELCQYEEMVEEY</sequence>
<proteinExistence type="inferred from homology"/>
<dbReference type="InterPro" id="IPR011335">
    <property type="entry name" value="Restrct_endonuc-II-like"/>
</dbReference>
<name>A0A0G1JL99_9BACT</name>
<keyword evidence="8" id="KW-0132">Cell division</keyword>
<dbReference type="SUPFAM" id="SSF52540">
    <property type="entry name" value="P-loop containing nucleoside triphosphate hydrolases"/>
    <property type="match status" value="1"/>
</dbReference>
<dbReference type="PANTHER" id="PTHR22683">
    <property type="entry name" value="SPORULATION PROTEIN RELATED"/>
    <property type="match status" value="1"/>
</dbReference>
<comment type="caution">
    <text evidence="8">The sequence shown here is derived from an EMBL/GenBank/DDBJ whole genome shotgun (WGS) entry which is preliminary data.</text>
</comment>
<organism evidence="8 9">
    <name type="scientific">Candidatus Collierbacteria bacterium GW2011_GWB1_44_6</name>
    <dbReference type="NCBI Taxonomy" id="1618384"/>
    <lineage>
        <taxon>Bacteria</taxon>
        <taxon>Candidatus Collieribacteriota</taxon>
    </lineage>
</organism>
<reference evidence="8 9" key="1">
    <citation type="journal article" date="2015" name="Nature">
        <title>rRNA introns, odd ribosomes, and small enigmatic genomes across a large radiation of phyla.</title>
        <authorList>
            <person name="Brown C.T."/>
            <person name="Hug L.A."/>
            <person name="Thomas B.C."/>
            <person name="Sharon I."/>
            <person name="Castelle C.J."/>
            <person name="Singh A."/>
            <person name="Wilkins M.J."/>
            <person name="Williams K.H."/>
            <person name="Banfield J.F."/>
        </authorList>
    </citation>
    <scope>NUCLEOTIDE SEQUENCE [LARGE SCALE GENOMIC DNA]</scope>
</reference>
<evidence type="ECO:0000313" key="8">
    <source>
        <dbReference type="EMBL" id="KKT72153.1"/>
    </source>
</evidence>
<dbReference type="Pfam" id="PF01580">
    <property type="entry name" value="FtsK_SpoIIIE"/>
    <property type="match status" value="1"/>
</dbReference>
<dbReference type="AlphaFoldDB" id="A0A0G1JL99"/>
<evidence type="ECO:0000256" key="3">
    <source>
        <dbReference type="ARBA" id="ARBA00022840"/>
    </source>
</evidence>
<dbReference type="PANTHER" id="PTHR22683:SF41">
    <property type="entry name" value="DNA TRANSLOCASE FTSK"/>
    <property type="match status" value="1"/>
</dbReference>
<dbReference type="InterPro" id="IPR041027">
    <property type="entry name" value="FtsK_alpha"/>
</dbReference>
<feature type="domain" description="PD-(D/E)XK endonuclease-like" evidence="6">
    <location>
        <begin position="34"/>
        <end position="265"/>
    </location>
</feature>
<evidence type="ECO:0000256" key="1">
    <source>
        <dbReference type="ARBA" id="ARBA00006474"/>
    </source>
</evidence>
<evidence type="ECO:0000259" key="6">
    <source>
        <dbReference type="Pfam" id="PF12705"/>
    </source>
</evidence>
<dbReference type="GO" id="GO:0003677">
    <property type="term" value="F:DNA binding"/>
    <property type="evidence" value="ECO:0007669"/>
    <property type="project" value="UniProtKB-KW"/>
</dbReference>
<keyword evidence="8" id="KW-0131">Cell cycle</keyword>
<dbReference type="GO" id="GO:0005524">
    <property type="term" value="F:ATP binding"/>
    <property type="evidence" value="ECO:0007669"/>
    <property type="project" value="UniProtKB-KW"/>
</dbReference>
<accession>A0A0G1JL99</accession>
<dbReference type="InterPro" id="IPR002543">
    <property type="entry name" value="FtsK_dom"/>
</dbReference>
<dbReference type="GO" id="GO:0051301">
    <property type="term" value="P:cell division"/>
    <property type="evidence" value="ECO:0007669"/>
    <property type="project" value="UniProtKB-KW"/>
</dbReference>
<feature type="domain" description="FtsK alpha" evidence="7">
    <location>
        <begin position="355"/>
        <end position="436"/>
    </location>
</feature>
<dbReference type="InterPro" id="IPR050206">
    <property type="entry name" value="FtsK/SpoIIIE/SftA"/>
</dbReference>
<feature type="non-terminal residue" evidence="8">
    <location>
        <position position="523"/>
    </location>
</feature>